<dbReference type="GO" id="GO:0005743">
    <property type="term" value="C:mitochondrial inner membrane"/>
    <property type="evidence" value="ECO:0007669"/>
    <property type="project" value="UniProtKB-SubCell"/>
</dbReference>
<dbReference type="PANTHER" id="PTHR22888:SF9">
    <property type="entry name" value="CYTOCHROME C OXIDASE SUBUNIT 2"/>
    <property type="match status" value="1"/>
</dbReference>
<keyword evidence="14 16" id="KW-0472">Membrane</keyword>
<comment type="subcellular location">
    <subcellularLocation>
        <location evidence="1 16">Mitochondrion inner membrane</location>
        <topology evidence="1 16">Multi-pass membrane protein</topology>
    </subcellularLocation>
</comment>
<keyword evidence="12 17" id="KW-1133">Transmembrane helix</keyword>
<dbReference type="GO" id="GO:0004129">
    <property type="term" value="F:cytochrome-c oxidase activity"/>
    <property type="evidence" value="ECO:0007669"/>
    <property type="project" value="UniProtKB-EC"/>
</dbReference>
<evidence type="ECO:0000256" key="4">
    <source>
        <dbReference type="ARBA" id="ARBA00022448"/>
    </source>
</evidence>
<proteinExistence type="inferred from homology"/>
<comment type="cofactor">
    <cofactor evidence="16">
        <name>Cu cation</name>
        <dbReference type="ChEBI" id="CHEBI:23378"/>
    </cofactor>
    <text evidence="16">Binds a copper A center.</text>
</comment>
<evidence type="ECO:0000256" key="13">
    <source>
        <dbReference type="ARBA" id="ARBA00023008"/>
    </source>
</evidence>
<evidence type="ECO:0000256" key="15">
    <source>
        <dbReference type="ARBA" id="ARBA00049512"/>
    </source>
</evidence>
<dbReference type="InterPro" id="IPR034210">
    <property type="entry name" value="CcO_II_C"/>
</dbReference>
<gene>
    <name evidence="20" type="primary">cox2</name>
</gene>
<dbReference type="InterPro" id="IPR036257">
    <property type="entry name" value="Cyt_c_oxidase_su2_TM_sf"/>
</dbReference>
<dbReference type="AlphaFoldDB" id="G9ISI7"/>
<evidence type="ECO:0000256" key="17">
    <source>
        <dbReference type="SAM" id="Phobius"/>
    </source>
</evidence>
<dbReference type="InterPro" id="IPR045187">
    <property type="entry name" value="CcO_II"/>
</dbReference>
<dbReference type="InterPro" id="IPR008972">
    <property type="entry name" value="Cupredoxin"/>
</dbReference>
<feature type="transmembrane region" description="Helical" evidence="17">
    <location>
        <begin position="73"/>
        <end position="92"/>
    </location>
</feature>
<evidence type="ECO:0000259" key="19">
    <source>
        <dbReference type="PROSITE" id="PS50999"/>
    </source>
</evidence>
<feature type="domain" description="Cytochrome oxidase subunit II transmembrane region profile" evidence="19">
    <location>
        <begin position="15"/>
        <end position="105"/>
    </location>
</feature>
<reference evidence="20" key="1">
    <citation type="journal article" date="2012" name="Genome Biol. Evol.">
        <title>Evolution of linear mitochondrial genomes in medusozoan cnidarians.</title>
        <authorList>
            <person name="Kayal E."/>
            <person name="Bentlage B."/>
            <person name="Collins A.G."/>
            <person name="Kayal M."/>
            <person name="Pirro S."/>
            <person name="Lavrov D.V."/>
        </authorList>
    </citation>
    <scope>NUCLEOTIDE SEQUENCE</scope>
</reference>
<feature type="transmembrane region" description="Helical" evidence="17">
    <location>
        <begin position="41"/>
        <end position="61"/>
    </location>
</feature>
<keyword evidence="4 16" id="KW-0813">Transport</keyword>
<keyword evidence="10" id="KW-1278">Translocase</keyword>
<dbReference type="Pfam" id="PF00116">
    <property type="entry name" value="COX2"/>
    <property type="match status" value="1"/>
</dbReference>
<comment type="function">
    <text evidence="16">Component of the cytochrome c oxidase, the last enzyme in the mitochondrial electron transport chain which drives oxidative phosphorylation. The respiratory chain contains 3 multisubunit complexes succinate dehydrogenase (complex II, CII), ubiquinol-cytochrome c oxidoreductase (cytochrome b-c1 complex, complex III, CIII) and cytochrome c oxidase (complex IV, CIV), that cooperate to transfer electrons derived from NADH and succinate to molecular oxygen, creating an electrochemical gradient over the inner membrane that drives transmembrane transport and the ATP synthase. Cytochrome c oxidase is the component of the respiratory chain that catalyzes the reduction of oxygen to water. Electrons originating from reduced cytochrome c in the intermembrane space (IMS) are transferred via the dinuclear copper A center (CU(A)) of subunit 2 and heme A of subunit 1 to the active site in subunit 1, a binuclear center (BNC) formed by heme A3 and copper B (CU(B)). The BNC reduces molecular oxygen to 2 water molecules using 4 electrons from cytochrome c in the IMS and 4 protons from the mitochondrial matrix.</text>
</comment>
<keyword evidence="16 20" id="KW-0496">Mitochondrion</keyword>
<dbReference type="CDD" id="cd13912">
    <property type="entry name" value="CcO_II_C"/>
    <property type="match status" value="1"/>
</dbReference>
<keyword evidence="8 16" id="KW-0999">Mitochondrion inner membrane</keyword>
<keyword evidence="5 16" id="KW-0679">Respiratory chain</keyword>
<dbReference type="PROSITE" id="PS00078">
    <property type="entry name" value="COX2"/>
    <property type="match status" value="1"/>
</dbReference>
<dbReference type="GO" id="GO:0016491">
    <property type="term" value="F:oxidoreductase activity"/>
    <property type="evidence" value="ECO:0007669"/>
    <property type="project" value="UniProtKB-KW"/>
</dbReference>
<dbReference type="InterPro" id="IPR001505">
    <property type="entry name" value="Copper_CuA"/>
</dbReference>
<dbReference type="GO" id="GO:0042773">
    <property type="term" value="P:ATP synthesis coupled electron transport"/>
    <property type="evidence" value="ECO:0007669"/>
    <property type="project" value="TreeGrafter"/>
</dbReference>
<evidence type="ECO:0000256" key="12">
    <source>
        <dbReference type="ARBA" id="ARBA00022989"/>
    </source>
</evidence>
<evidence type="ECO:0000313" key="20">
    <source>
        <dbReference type="EMBL" id="AET13191.1"/>
    </source>
</evidence>
<dbReference type="SUPFAM" id="SSF81464">
    <property type="entry name" value="Cytochrome c oxidase subunit II-like, transmembrane region"/>
    <property type="match status" value="1"/>
</dbReference>
<dbReference type="FunFam" id="2.60.40.420:FF:000001">
    <property type="entry name" value="Cytochrome c oxidase subunit 2"/>
    <property type="match status" value="1"/>
</dbReference>
<comment type="catalytic activity">
    <reaction evidence="15">
        <text>4 Fe(II)-[cytochrome c] + O2 + 8 H(+)(in) = 4 Fe(III)-[cytochrome c] + 2 H2O + 4 H(+)(out)</text>
        <dbReference type="Rhea" id="RHEA:11436"/>
        <dbReference type="Rhea" id="RHEA-COMP:10350"/>
        <dbReference type="Rhea" id="RHEA-COMP:14399"/>
        <dbReference type="ChEBI" id="CHEBI:15377"/>
        <dbReference type="ChEBI" id="CHEBI:15378"/>
        <dbReference type="ChEBI" id="CHEBI:15379"/>
        <dbReference type="ChEBI" id="CHEBI:29033"/>
        <dbReference type="ChEBI" id="CHEBI:29034"/>
        <dbReference type="EC" id="7.1.1.9"/>
    </reaction>
    <physiologicalReaction direction="left-to-right" evidence="15">
        <dbReference type="Rhea" id="RHEA:11437"/>
    </physiologicalReaction>
</comment>
<evidence type="ECO:0000259" key="18">
    <source>
        <dbReference type="PROSITE" id="PS50857"/>
    </source>
</evidence>
<dbReference type="Pfam" id="PF02790">
    <property type="entry name" value="COX2_TM"/>
    <property type="match status" value="1"/>
</dbReference>
<dbReference type="GO" id="GO:0005507">
    <property type="term" value="F:copper ion binding"/>
    <property type="evidence" value="ECO:0007669"/>
    <property type="project" value="InterPro"/>
</dbReference>
<evidence type="ECO:0000256" key="16">
    <source>
        <dbReference type="RuleBase" id="RU000457"/>
    </source>
</evidence>
<evidence type="ECO:0000256" key="7">
    <source>
        <dbReference type="ARBA" id="ARBA00022723"/>
    </source>
</evidence>
<dbReference type="InterPro" id="IPR011759">
    <property type="entry name" value="Cyt_c_oxidase_su2_TM_dom"/>
</dbReference>
<accession>G9ISI7</accession>
<evidence type="ECO:0000256" key="1">
    <source>
        <dbReference type="ARBA" id="ARBA00004448"/>
    </source>
</evidence>
<dbReference type="Gene3D" id="2.60.40.420">
    <property type="entry name" value="Cupredoxins - blue copper proteins"/>
    <property type="match status" value="1"/>
</dbReference>
<dbReference type="EMBL" id="JN700939">
    <property type="protein sequence ID" value="AET13191.1"/>
    <property type="molecule type" value="Genomic_DNA"/>
</dbReference>
<organism evidence="20">
    <name type="scientific">Linuche unguiculata</name>
    <name type="common">Thimble jellyfish</name>
    <dbReference type="NCBI Taxonomy" id="880233"/>
    <lineage>
        <taxon>Eukaryota</taxon>
        <taxon>Metazoa</taxon>
        <taxon>Cnidaria</taxon>
        <taxon>Scyphozoa</taxon>
        <taxon>Coronatae</taxon>
        <taxon>Linuchidae</taxon>
        <taxon>Linuche</taxon>
    </lineage>
</organism>
<keyword evidence="13 16" id="KW-0186">Copper</keyword>
<dbReference type="Gene3D" id="1.10.287.90">
    <property type="match status" value="1"/>
</dbReference>
<dbReference type="PANTHER" id="PTHR22888">
    <property type="entry name" value="CYTOCHROME C OXIDASE, SUBUNIT II"/>
    <property type="match status" value="1"/>
</dbReference>
<keyword evidence="9" id="KW-0460">Magnesium</keyword>
<dbReference type="SUPFAM" id="SSF49503">
    <property type="entry name" value="Cupredoxins"/>
    <property type="match status" value="1"/>
</dbReference>
<geneLocation type="mitochondrion" evidence="20"/>
<dbReference type="PROSITE" id="PS50857">
    <property type="entry name" value="COX2_CUA"/>
    <property type="match status" value="1"/>
</dbReference>
<evidence type="ECO:0000256" key="2">
    <source>
        <dbReference type="ARBA" id="ARBA00007866"/>
    </source>
</evidence>
<evidence type="ECO:0000256" key="8">
    <source>
        <dbReference type="ARBA" id="ARBA00022792"/>
    </source>
</evidence>
<keyword evidence="6 16" id="KW-0812">Transmembrane</keyword>
<protein>
    <recommendedName>
        <fullName evidence="3 16">Cytochrome c oxidase subunit 2</fullName>
    </recommendedName>
</protein>
<keyword evidence="7 16" id="KW-0479">Metal-binding</keyword>
<comment type="similarity">
    <text evidence="2 16">Belongs to the cytochrome c oxidase subunit 2 family.</text>
</comment>
<evidence type="ECO:0000256" key="10">
    <source>
        <dbReference type="ARBA" id="ARBA00022967"/>
    </source>
</evidence>
<evidence type="ECO:0000256" key="9">
    <source>
        <dbReference type="ARBA" id="ARBA00022842"/>
    </source>
</evidence>
<dbReference type="InterPro" id="IPR014222">
    <property type="entry name" value="Cyt_c_oxidase_su2"/>
</dbReference>
<evidence type="ECO:0000256" key="6">
    <source>
        <dbReference type="ARBA" id="ARBA00022692"/>
    </source>
</evidence>
<dbReference type="InterPro" id="IPR002429">
    <property type="entry name" value="CcO_II-like_C"/>
</dbReference>
<evidence type="ECO:0000256" key="3">
    <source>
        <dbReference type="ARBA" id="ARBA00015946"/>
    </source>
</evidence>
<keyword evidence="11 16" id="KW-0249">Electron transport</keyword>
<sequence length="258" mass="29528">MFTLSSQNYNCYYDASQAWQLSFQDAGSPIMEEITFFHDEVMFILSVIITVVLWLIVRALINKHYYRFLIEGTLVEVVWTIIPAVILIFIAFPSLKLLYVMDEVVEPSVTIKVVGHQWYWSYEYSDYSNHVEFDSYMVPTDDLADGQFRLLEVDNRLVLPIDTHIRVLVTGADVLHSFAVPSLGVKADAVPGRLNQTNFLLKRPGLFYGQCSEICGANHSFMPIVVEGVSTERYVRWVIEQLLSNEEIDGNIIDVLSK</sequence>
<feature type="domain" description="Cytochrome oxidase subunit II copper A binding" evidence="18">
    <location>
        <begin position="106"/>
        <end position="240"/>
    </location>
</feature>
<dbReference type="PRINTS" id="PR01166">
    <property type="entry name" value="CYCOXIDASEII"/>
</dbReference>
<dbReference type="NCBIfam" id="TIGR02866">
    <property type="entry name" value="CoxB"/>
    <property type="match status" value="1"/>
</dbReference>
<evidence type="ECO:0000256" key="5">
    <source>
        <dbReference type="ARBA" id="ARBA00022660"/>
    </source>
</evidence>
<keyword evidence="20" id="KW-0560">Oxidoreductase</keyword>
<dbReference type="PROSITE" id="PS50999">
    <property type="entry name" value="COX2_TM"/>
    <property type="match status" value="1"/>
</dbReference>
<evidence type="ECO:0000256" key="14">
    <source>
        <dbReference type="ARBA" id="ARBA00023136"/>
    </source>
</evidence>
<evidence type="ECO:0000256" key="11">
    <source>
        <dbReference type="ARBA" id="ARBA00022982"/>
    </source>
</evidence>
<name>G9ISI7_LINUG</name>